<dbReference type="EMBL" id="RZNY01000001">
    <property type="protein sequence ID" value="RUT48587.1"/>
    <property type="molecule type" value="Genomic_DNA"/>
</dbReference>
<gene>
    <name evidence="1" type="ORF">EJP82_01200</name>
</gene>
<sequence>MYTYIAKAIQAEQEIIISLVDGSKISGMPSWGEDRTRVKVASSDKAVWVPLDEIEHVTTLFSMNVNKPTDQ</sequence>
<dbReference type="AlphaFoldDB" id="A0A3S1BSA3"/>
<keyword evidence="2" id="KW-1185">Reference proteome</keyword>
<name>A0A3S1BSA3_9BACL</name>
<accession>A0A3S1BSA3</accession>
<dbReference type="OrthoDB" id="2637164at2"/>
<comment type="caution">
    <text evidence="1">The sequence shown here is derived from an EMBL/GenBank/DDBJ whole genome shotgun (WGS) entry which is preliminary data.</text>
</comment>
<dbReference type="Proteomes" id="UP000279446">
    <property type="component" value="Unassembled WGS sequence"/>
</dbReference>
<dbReference type="RefSeq" id="WP_127190181.1">
    <property type="nucleotide sequence ID" value="NZ_RZNY01000001.1"/>
</dbReference>
<proteinExistence type="predicted"/>
<evidence type="ECO:0000313" key="2">
    <source>
        <dbReference type="Proteomes" id="UP000279446"/>
    </source>
</evidence>
<organism evidence="1 2">
    <name type="scientific">Paenibacillus anaericanus</name>
    <dbReference type="NCBI Taxonomy" id="170367"/>
    <lineage>
        <taxon>Bacteria</taxon>
        <taxon>Bacillati</taxon>
        <taxon>Bacillota</taxon>
        <taxon>Bacilli</taxon>
        <taxon>Bacillales</taxon>
        <taxon>Paenibacillaceae</taxon>
        <taxon>Paenibacillus</taxon>
    </lineage>
</organism>
<reference evidence="1 2" key="1">
    <citation type="submission" date="2018-12" db="EMBL/GenBank/DDBJ databases">
        <authorList>
            <person name="Sun L."/>
            <person name="Chen Z."/>
        </authorList>
    </citation>
    <scope>NUCLEOTIDE SEQUENCE [LARGE SCALE GENOMIC DNA]</scope>
    <source>
        <strain evidence="1 2">DSM 15890</strain>
    </source>
</reference>
<evidence type="ECO:0000313" key="1">
    <source>
        <dbReference type="EMBL" id="RUT48587.1"/>
    </source>
</evidence>
<protein>
    <submittedName>
        <fullName evidence="1">Uncharacterized protein</fullName>
    </submittedName>
</protein>